<keyword evidence="6" id="KW-0963">Cytoplasm</keyword>
<name>A0ABY0V7I0_9ACTO</name>
<feature type="binding site" evidence="12">
    <location>
        <position position="124"/>
    </location>
    <ligand>
        <name>a divalent metal cation</name>
        <dbReference type="ChEBI" id="CHEBI:60240"/>
    </ligand>
</feature>
<dbReference type="PANTHER" id="PTHR10954:SF18">
    <property type="entry name" value="RIBONUCLEASE HII"/>
    <property type="match status" value="1"/>
</dbReference>
<dbReference type="Proteomes" id="UP000198976">
    <property type="component" value="Chromosome I"/>
</dbReference>
<dbReference type="RefSeq" id="WP_092648592.1">
    <property type="nucleotide sequence ID" value="NZ_LT629792.1"/>
</dbReference>
<keyword evidence="8 12" id="KW-0479">Metal-binding</keyword>
<dbReference type="InterPro" id="IPR022898">
    <property type="entry name" value="RNase_HII"/>
</dbReference>
<evidence type="ECO:0000259" key="14">
    <source>
        <dbReference type="PROSITE" id="PS51975"/>
    </source>
</evidence>
<comment type="similarity">
    <text evidence="5 13">Belongs to the RNase HII family.</text>
</comment>
<protein>
    <recommendedName>
        <fullName evidence="13">Ribonuclease</fullName>
        <ecNumber evidence="13">3.1.26.4</ecNumber>
    </recommendedName>
</protein>
<evidence type="ECO:0000313" key="16">
    <source>
        <dbReference type="Proteomes" id="UP000198976"/>
    </source>
</evidence>
<accession>A0ABY0V7I0</accession>
<dbReference type="Pfam" id="PF01351">
    <property type="entry name" value="RNase_HII"/>
    <property type="match status" value="1"/>
</dbReference>
<evidence type="ECO:0000256" key="7">
    <source>
        <dbReference type="ARBA" id="ARBA00022722"/>
    </source>
</evidence>
<evidence type="ECO:0000256" key="3">
    <source>
        <dbReference type="ARBA" id="ARBA00004065"/>
    </source>
</evidence>
<comment type="subcellular location">
    <subcellularLocation>
        <location evidence="4">Cytoplasm</location>
    </subcellularLocation>
</comment>
<keyword evidence="10 12" id="KW-0378">Hydrolase</keyword>
<evidence type="ECO:0000256" key="4">
    <source>
        <dbReference type="ARBA" id="ARBA00004496"/>
    </source>
</evidence>
<dbReference type="NCBIfam" id="NF000595">
    <property type="entry name" value="PRK00015.1-3"/>
    <property type="match status" value="1"/>
</dbReference>
<dbReference type="CDD" id="cd07182">
    <property type="entry name" value="RNase_HII_bacteria_HII_like"/>
    <property type="match status" value="1"/>
</dbReference>
<dbReference type="PROSITE" id="PS51975">
    <property type="entry name" value="RNASE_H_2"/>
    <property type="match status" value="1"/>
</dbReference>
<comment type="catalytic activity">
    <reaction evidence="1 12 13">
        <text>Endonucleolytic cleavage to 5'-phosphomonoester.</text>
        <dbReference type="EC" id="3.1.26.4"/>
    </reaction>
</comment>
<keyword evidence="16" id="KW-1185">Reference proteome</keyword>
<reference evidence="15 16" key="1">
    <citation type="submission" date="2016-10" db="EMBL/GenBank/DDBJ databases">
        <authorList>
            <person name="Varghese N."/>
            <person name="Submissions S."/>
        </authorList>
    </citation>
    <scope>NUCLEOTIDE SEQUENCE [LARGE SCALE GENOMIC DNA]</scope>
    <source>
        <strain evidence="15 16">DSM 9169</strain>
    </source>
</reference>
<evidence type="ECO:0000256" key="5">
    <source>
        <dbReference type="ARBA" id="ARBA00007383"/>
    </source>
</evidence>
<evidence type="ECO:0000256" key="11">
    <source>
        <dbReference type="ARBA" id="ARBA00023211"/>
    </source>
</evidence>
<sequence length="227" mass="23933">MRQLRRIATRDVECELLQSYPTVLGVDEVGRGAIAGPVAVGVALVTEKSGPAPVGLADSKMLSARAREELVDPIHQWVAASAVGMASPAEIDEGGIIGALRLAASRAIEAVRGDGATIGVTLLDGVHNWLAADLLGVSPVGTDVSIMTRVHGDAECAVIAAASVLAKVERDRLMCSLEDPGYDWIHNKGYASRTHIDALSRMGACDQHRRSWKLPGVEPSTNLTNRA</sequence>
<keyword evidence="7 12" id="KW-0540">Nuclease</keyword>
<dbReference type="EC" id="3.1.26.4" evidence="13"/>
<evidence type="ECO:0000256" key="10">
    <source>
        <dbReference type="ARBA" id="ARBA00022801"/>
    </source>
</evidence>
<dbReference type="InterPro" id="IPR036397">
    <property type="entry name" value="RNaseH_sf"/>
</dbReference>
<dbReference type="SUPFAM" id="SSF53098">
    <property type="entry name" value="Ribonuclease H-like"/>
    <property type="match status" value="1"/>
</dbReference>
<evidence type="ECO:0000256" key="8">
    <source>
        <dbReference type="ARBA" id="ARBA00022723"/>
    </source>
</evidence>
<organism evidence="15 16">
    <name type="scientific">Schaalia radingae</name>
    <dbReference type="NCBI Taxonomy" id="131110"/>
    <lineage>
        <taxon>Bacteria</taxon>
        <taxon>Bacillati</taxon>
        <taxon>Actinomycetota</taxon>
        <taxon>Actinomycetes</taxon>
        <taxon>Actinomycetales</taxon>
        <taxon>Actinomycetaceae</taxon>
        <taxon>Schaalia</taxon>
    </lineage>
</organism>
<feature type="binding site" evidence="12">
    <location>
        <position position="27"/>
    </location>
    <ligand>
        <name>a divalent metal cation</name>
        <dbReference type="ChEBI" id="CHEBI:60240"/>
    </ligand>
</feature>
<dbReference type="InterPro" id="IPR001352">
    <property type="entry name" value="RNase_HII/HIII"/>
</dbReference>
<dbReference type="PANTHER" id="PTHR10954">
    <property type="entry name" value="RIBONUCLEASE H2 SUBUNIT A"/>
    <property type="match status" value="1"/>
</dbReference>
<evidence type="ECO:0000256" key="1">
    <source>
        <dbReference type="ARBA" id="ARBA00000077"/>
    </source>
</evidence>
<dbReference type="InterPro" id="IPR012337">
    <property type="entry name" value="RNaseH-like_sf"/>
</dbReference>
<keyword evidence="11" id="KW-0464">Manganese</keyword>
<dbReference type="EMBL" id="LT629792">
    <property type="protein sequence ID" value="SDT94644.1"/>
    <property type="molecule type" value="Genomic_DNA"/>
</dbReference>
<evidence type="ECO:0000313" key="15">
    <source>
        <dbReference type="EMBL" id="SDT94644.1"/>
    </source>
</evidence>
<evidence type="ECO:0000256" key="13">
    <source>
        <dbReference type="RuleBase" id="RU003515"/>
    </source>
</evidence>
<comment type="cofactor">
    <cofactor evidence="12">
        <name>Mn(2+)</name>
        <dbReference type="ChEBI" id="CHEBI:29035"/>
    </cofactor>
    <cofactor evidence="12">
        <name>Mg(2+)</name>
        <dbReference type="ChEBI" id="CHEBI:18420"/>
    </cofactor>
    <text evidence="12">Manganese or magnesium. Binds 1 divalent metal ion per monomer in the absence of substrate. May bind a second metal ion after substrate binding.</text>
</comment>
<proteinExistence type="inferred from homology"/>
<dbReference type="InterPro" id="IPR024567">
    <property type="entry name" value="RNase_HII/HIII_dom"/>
</dbReference>
<comment type="cofactor">
    <cofactor evidence="2">
        <name>Mg(2+)</name>
        <dbReference type="ChEBI" id="CHEBI:18420"/>
    </cofactor>
</comment>
<keyword evidence="9 12" id="KW-0255">Endonuclease</keyword>
<dbReference type="Gene3D" id="3.30.420.10">
    <property type="entry name" value="Ribonuclease H-like superfamily/Ribonuclease H"/>
    <property type="match status" value="1"/>
</dbReference>
<gene>
    <name evidence="15" type="ORF">SAMN04489714_1129</name>
</gene>
<feature type="domain" description="RNase H type-2" evidence="14">
    <location>
        <begin position="21"/>
        <end position="227"/>
    </location>
</feature>
<feature type="binding site" evidence="12">
    <location>
        <position position="28"/>
    </location>
    <ligand>
        <name>a divalent metal cation</name>
        <dbReference type="ChEBI" id="CHEBI:60240"/>
    </ligand>
</feature>
<evidence type="ECO:0000256" key="9">
    <source>
        <dbReference type="ARBA" id="ARBA00022759"/>
    </source>
</evidence>
<evidence type="ECO:0000256" key="2">
    <source>
        <dbReference type="ARBA" id="ARBA00001946"/>
    </source>
</evidence>
<evidence type="ECO:0000256" key="12">
    <source>
        <dbReference type="PROSITE-ProRule" id="PRU01319"/>
    </source>
</evidence>
<comment type="function">
    <text evidence="3 13">Endonuclease that specifically degrades the RNA of RNA-DNA hybrids.</text>
</comment>
<evidence type="ECO:0000256" key="6">
    <source>
        <dbReference type="ARBA" id="ARBA00022490"/>
    </source>
</evidence>